<dbReference type="PANTHER" id="PTHR12714:SF24">
    <property type="entry name" value="SLR1182 PROTEIN"/>
    <property type="match status" value="1"/>
</dbReference>
<gene>
    <name evidence="6" type="ORF">GCM10023307_15400</name>
</gene>
<proteinExistence type="predicted"/>
<dbReference type="PANTHER" id="PTHR12714">
    <property type="entry name" value="PROTEIN-S ISOPRENYLCYSTEINE O-METHYLTRANSFERASE"/>
    <property type="match status" value="1"/>
</dbReference>
<evidence type="ECO:0000256" key="5">
    <source>
        <dbReference type="SAM" id="Phobius"/>
    </source>
</evidence>
<sequence length="156" mass="17090">MSRPTPLDNRIPPPLAMLLVGAAMWATAWAWPALAFDPPLRLPLAVAIALIGVGIEIAAGWTFRRASTTVNPLRPENAARLVTGGPNRFSRNPMYLSLALLLLAWAVSLGHAAAFALWALFPLFITRFQILPEERALAARFGDAYAAYCAKVRRWL</sequence>
<name>A0ABP9B5N0_9GAMM</name>
<evidence type="ECO:0000313" key="6">
    <source>
        <dbReference type="EMBL" id="GAA4790987.1"/>
    </source>
</evidence>
<dbReference type="RefSeq" id="WP_345302726.1">
    <property type="nucleotide sequence ID" value="NZ_BAABJE010000005.1"/>
</dbReference>
<dbReference type="Proteomes" id="UP001499959">
    <property type="component" value="Unassembled WGS sequence"/>
</dbReference>
<keyword evidence="4 5" id="KW-0472">Membrane</keyword>
<dbReference type="EMBL" id="BAABJE010000005">
    <property type="protein sequence ID" value="GAA4790987.1"/>
    <property type="molecule type" value="Genomic_DNA"/>
</dbReference>
<evidence type="ECO:0000256" key="2">
    <source>
        <dbReference type="ARBA" id="ARBA00022692"/>
    </source>
</evidence>
<reference evidence="7" key="1">
    <citation type="journal article" date="2019" name="Int. J. Syst. Evol. Microbiol.">
        <title>The Global Catalogue of Microorganisms (GCM) 10K type strain sequencing project: providing services to taxonomists for standard genome sequencing and annotation.</title>
        <authorList>
            <consortium name="The Broad Institute Genomics Platform"/>
            <consortium name="The Broad Institute Genome Sequencing Center for Infectious Disease"/>
            <person name="Wu L."/>
            <person name="Ma J."/>
        </authorList>
    </citation>
    <scope>NUCLEOTIDE SEQUENCE [LARGE SCALE GENOMIC DNA]</scope>
    <source>
        <strain evidence="7">JCM 18204</strain>
    </source>
</reference>
<comment type="subcellular location">
    <subcellularLocation>
        <location evidence="1">Endomembrane system</location>
        <topology evidence="1">Multi-pass membrane protein</topology>
    </subcellularLocation>
</comment>
<comment type="caution">
    <text evidence="6">The sequence shown here is derived from an EMBL/GenBank/DDBJ whole genome shotgun (WGS) entry which is preliminary data.</text>
</comment>
<dbReference type="InterPro" id="IPR007318">
    <property type="entry name" value="Phopholipid_MeTrfase"/>
</dbReference>
<evidence type="ECO:0000256" key="3">
    <source>
        <dbReference type="ARBA" id="ARBA00022989"/>
    </source>
</evidence>
<accession>A0ABP9B5N0</accession>
<keyword evidence="3 5" id="KW-1133">Transmembrane helix</keyword>
<dbReference type="Pfam" id="PF04191">
    <property type="entry name" value="PEMT"/>
    <property type="match status" value="1"/>
</dbReference>
<evidence type="ECO:0000256" key="1">
    <source>
        <dbReference type="ARBA" id="ARBA00004127"/>
    </source>
</evidence>
<evidence type="ECO:0000313" key="7">
    <source>
        <dbReference type="Proteomes" id="UP001499959"/>
    </source>
</evidence>
<feature type="transmembrane region" description="Helical" evidence="5">
    <location>
        <begin position="95"/>
        <end position="125"/>
    </location>
</feature>
<keyword evidence="7" id="KW-1185">Reference proteome</keyword>
<organism evidence="6 7">
    <name type="scientific">Lysobacter hankyongensis</name>
    <dbReference type="NCBI Taxonomy" id="1176535"/>
    <lineage>
        <taxon>Bacteria</taxon>
        <taxon>Pseudomonadati</taxon>
        <taxon>Pseudomonadota</taxon>
        <taxon>Gammaproteobacteria</taxon>
        <taxon>Lysobacterales</taxon>
        <taxon>Lysobacteraceae</taxon>
        <taxon>Lysobacter</taxon>
    </lineage>
</organism>
<dbReference type="Gene3D" id="1.20.120.1630">
    <property type="match status" value="1"/>
</dbReference>
<protein>
    <submittedName>
        <fullName evidence="6">Isoprenylcysteine carboxylmethyltransferase family protein</fullName>
    </submittedName>
</protein>
<keyword evidence="2 5" id="KW-0812">Transmembrane</keyword>
<evidence type="ECO:0000256" key="4">
    <source>
        <dbReference type="ARBA" id="ARBA00023136"/>
    </source>
</evidence>
<feature type="transmembrane region" description="Helical" evidence="5">
    <location>
        <begin position="42"/>
        <end position="63"/>
    </location>
</feature>
<feature type="transmembrane region" description="Helical" evidence="5">
    <location>
        <begin position="15"/>
        <end position="35"/>
    </location>
</feature>